<dbReference type="AlphaFoldDB" id="A0A246FLP1"/>
<organism evidence="1 2">
    <name type="scientific">Hymenobacter amundsenii</name>
    <dbReference type="NCBI Taxonomy" id="2006685"/>
    <lineage>
        <taxon>Bacteria</taxon>
        <taxon>Pseudomonadati</taxon>
        <taxon>Bacteroidota</taxon>
        <taxon>Cytophagia</taxon>
        <taxon>Cytophagales</taxon>
        <taxon>Hymenobacteraceae</taxon>
        <taxon>Hymenobacter</taxon>
    </lineage>
</organism>
<comment type="caution">
    <text evidence="1">The sequence shown here is derived from an EMBL/GenBank/DDBJ whole genome shotgun (WGS) entry which is preliminary data.</text>
</comment>
<dbReference type="Proteomes" id="UP000197277">
    <property type="component" value="Unassembled WGS sequence"/>
</dbReference>
<gene>
    <name evidence="1" type="ORF">CDA63_07555</name>
</gene>
<accession>A0A246FLP1</accession>
<proteinExistence type="predicted"/>
<dbReference type="EMBL" id="NIRR01000009">
    <property type="protein sequence ID" value="OWP63640.1"/>
    <property type="molecule type" value="Genomic_DNA"/>
</dbReference>
<dbReference type="OrthoDB" id="1467902at2"/>
<evidence type="ECO:0000313" key="1">
    <source>
        <dbReference type="EMBL" id="OWP63640.1"/>
    </source>
</evidence>
<sequence>MTSANKIIIKDNKLSYEQDPQNRWTLDIDKIKFVGEYTTSAGPLADDWFFVFADTIDQWWQAPTLAVDHEKFWKQLGEKLNCELVPGLFASTNFATRVIYPKILDGQELFVFAKTEVRPKTFWQKIIGVDDNNEHLELTENVKMLFK</sequence>
<keyword evidence="2" id="KW-1185">Reference proteome</keyword>
<reference evidence="1 2" key="1">
    <citation type="submission" date="2017-06" db="EMBL/GenBank/DDBJ databases">
        <title>Hymenobacter amundsenii sp. nov. isolated from regoliths in Antarctica.</title>
        <authorList>
            <person name="Sedlacek I."/>
            <person name="Kralova S."/>
            <person name="Pantucek R."/>
            <person name="Svec P."/>
            <person name="Holochova P."/>
            <person name="Stankova E."/>
            <person name="Vrbovska V."/>
            <person name="Busse H.-J."/>
        </authorList>
    </citation>
    <scope>NUCLEOTIDE SEQUENCE [LARGE SCALE GENOMIC DNA]</scope>
    <source>
        <strain evidence="1 2">CCM 8682</strain>
    </source>
</reference>
<evidence type="ECO:0000313" key="2">
    <source>
        <dbReference type="Proteomes" id="UP000197277"/>
    </source>
</evidence>
<dbReference type="RefSeq" id="WP_088463845.1">
    <property type="nucleotide sequence ID" value="NZ_NIRR01000009.1"/>
</dbReference>
<protein>
    <submittedName>
        <fullName evidence="1">Uncharacterized protein</fullName>
    </submittedName>
</protein>
<name>A0A246FLP1_9BACT</name>